<reference evidence="1 2" key="1">
    <citation type="submission" date="2017-05" db="EMBL/GenBank/DDBJ databases">
        <title>Butyricicoccus porcorum sp. nov. a butyrate-producing bacterium from the swine intestinal tract.</title>
        <authorList>
            <person name="Trachsel J."/>
            <person name="Humphrey S."/>
            <person name="Allen H.K."/>
        </authorList>
    </citation>
    <scope>NUCLEOTIDE SEQUENCE [LARGE SCALE GENOMIC DNA]</scope>
    <source>
        <strain evidence="1">BB10</strain>
    </source>
</reference>
<dbReference type="AlphaFoldDB" id="A0A252F107"/>
<accession>A0A252F107</accession>
<evidence type="ECO:0000313" key="2">
    <source>
        <dbReference type="Proteomes" id="UP000194903"/>
    </source>
</evidence>
<evidence type="ECO:0000313" key="1">
    <source>
        <dbReference type="EMBL" id="OUM19494.1"/>
    </source>
</evidence>
<organism evidence="1 2">
    <name type="scientific">Butyricicoccus porcorum</name>
    <dbReference type="NCBI Taxonomy" id="1945634"/>
    <lineage>
        <taxon>Bacteria</taxon>
        <taxon>Bacillati</taxon>
        <taxon>Bacillota</taxon>
        <taxon>Clostridia</taxon>
        <taxon>Eubacteriales</taxon>
        <taxon>Butyricicoccaceae</taxon>
        <taxon>Butyricicoccus</taxon>
    </lineage>
</organism>
<comment type="caution">
    <text evidence="1">The sequence shown here is derived from an EMBL/GenBank/DDBJ whole genome shotgun (WGS) entry which is preliminary data.</text>
</comment>
<dbReference type="EMBL" id="NHOC01000017">
    <property type="protein sequence ID" value="OUM19494.1"/>
    <property type="molecule type" value="Genomic_DNA"/>
</dbReference>
<proteinExistence type="predicted"/>
<dbReference type="RefSeq" id="WP_087022265.1">
    <property type="nucleotide sequence ID" value="NZ_NHOC01000017.1"/>
</dbReference>
<protein>
    <submittedName>
        <fullName evidence="1">Uncharacterized protein</fullName>
    </submittedName>
</protein>
<name>A0A252F107_9FIRM</name>
<sequence>MNQRDKERENQLIVEYFQTMDTYRRLNWDSLLKGVSGREVQFLKTIERFHWTHPEVPGCMSTILQRSWGYQIRSFQNAAAFGGARAD</sequence>
<keyword evidence="2" id="KW-1185">Reference proteome</keyword>
<gene>
    <name evidence="1" type="ORF">CBW42_12780</name>
</gene>
<dbReference type="Proteomes" id="UP000194903">
    <property type="component" value="Unassembled WGS sequence"/>
</dbReference>